<evidence type="ECO:0000256" key="1">
    <source>
        <dbReference type="SAM" id="MobiDB-lite"/>
    </source>
</evidence>
<name>A0ABP3JC55_9ACTN</name>
<evidence type="ECO:0000313" key="2">
    <source>
        <dbReference type="EMBL" id="GAA0448744.1"/>
    </source>
</evidence>
<evidence type="ECO:0000313" key="3">
    <source>
        <dbReference type="Proteomes" id="UP001499895"/>
    </source>
</evidence>
<dbReference type="RefSeq" id="WP_344085974.1">
    <property type="nucleotide sequence ID" value="NZ_BAAAHB010000005.1"/>
</dbReference>
<proteinExistence type="predicted"/>
<organism evidence="2 3">
    <name type="scientific">Streptomyces stramineus</name>
    <dbReference type="NCBI Taxonomy" id="173861"/>
    <lineage>
        <taxon>Bacteria</taxon>
        <taxon>Bacillati</taxon>
        <taxon>Actinomycetota</taxon>
        <taxon>Actinomycetes</taxon>
        <taxon>Kitasatosporales</taxon>
        <taxon>Streptomycetaceae</taxon>
        <taxon>Streptomyces</taxon>
    </lineage>
</organism>
<dbReference type="InterPro" id="IPR026337">
    <property type="entry name" value="AKG_HExxH"/>
</dbReference>
<feature type="region of interest" description="Disordered" evidence="1">
    <location>
        <begin position="51"/>
        <end position="76"/>
    </location>
</feature>
<sequence length="318" mass="33333">MDIEPDHPSAREDQEALRRLLLKAARACGLPEPAAGLTIPPHPAAVEAVHRAQRARRTGPAGAPDRHPLPSPAAGALVPVDPEDQPHLARSLTRALARLPDRTAADGKPVTASPGRWTATERAVLADTLALLGAVWPRMLGELRTVVAQVALLDGMAIDGYTDFTVHGAVLINRRRLSPTRAGLPGPVRLAEALVHEGTHNRCNAAAVSAPFLAPAADDGAGLLATPLRADPRPLSGLFQQTVVLARCVRWYRLLAGGQAAGDRHDRLLGDLRAAVTTLEAHRSGLTGHGRRLLDQSALVASAGGGATPAAGRGHRPR</sequence>
<accession>A0ABP3JC55</accession>
<dbReference type="NCBIfam" id="TIGR04267">
    <property type="entry name" value="mod_HExxH"/>
    <property type="match status" value="1"/>
</dbReference>
<protein>
    <recommendedName>
        <fullName evidence="4">HEXXH motif domain-containing protein</fullName>
    </recommendedName>
</protein>
<keyword evidence="3" id="KW-1185">Reference proteome</keyword>
<comment type="caution">
    <text evidence="2">The sequence shown here is derived from an EMBL/GenBank/DDBJ whole genome shotgun (WGS) entry which is preliminary data.</text>
</comment>
<evidence type="ECO:0008006" key="4">
    <source>
        <dbReference type="Google" id="ProtNLM"/>
    </source>
</evidence>
<dbReference type="Proteomes" id="UP001499895">
    <property type="component" value="Unassembled WGS sequence"/>
</dbReference>
<dbReference type="EMBL" id="BAAAHB010000005">
    <property type="protein sequence ID" value="GAA0448744.1"/>
    <property type="molecule type" value="Genomic_DNA"/>
</dbReference>
<reference evidence="3" key="1">
    <citation type="journal article" date="2019" name="Int. J. Syst. Evol. Microbiol.">
        <title>The Global Catalogue of Microorganisms (GCM) 10K type strain sequencing project: providing services to taxonomists for standard genome sequencing and annotation.</title>
        <authorList>
            <consortium name="The Broad Institute Genomics Platform"/>
            <consortium name="The Broad Institute Genome Sequencing Center for Infectious Disease"/>
            <person name="Wu L."/>
            <person name="Ma J."/>
        </authorList>
    </citation>
    <scope>NUCLEOTIDE SEQUENCE [LARGE SCALE GENOMIC DNA]</scope>
    <source>
        <strain evidence="3">JCM 10649</strain>
    </source>
</reference>
<gene>
    <name evidence="2" type="ORF">GCM10009544_09430</name>
</gene>